<dbReference type="Proteomes" id="UP000269669">
    <property type="component" value="Unassembled WGS sequence"/>
</dbReference>
<dbReference type="InterPro" id="IPR013424">
    <property type="entry name" value="Ice-binding_C"/>
</dbReference>
<dbReference type="Pfam" id="PF07589">
    <property type="entry name" value="PEP-CTERM"/>
    <property type="match status" value="1"/>
</dbReference>
<gene>
    <name evidence="3" type="ORF">EDE15_1240</name>
</gene>
<keyword evidence="4" id="KW-1185">Reference proteome</keyword>
<comment type="caution">
    <text evidence="3">The sequence shown here is derived from an EMBL/GenBank/DDBJ whole genome shotgun (WGS) entry which is preliminary data.</text>
</comment>
<evidence type="ECO:0000259" key="2">
    <source>
        <dbReference type="Pfam" id="PF07589"/>
    </source>
</evidence>
<keyword evidence="1" id="KW-0732">Signal</keyword>
<protein>
    <submittedName>
        <fullName evidence="3">Putative secreted protein with PEP-CTERM sorting signal</fullName>
    </submittedName>
</protein>
<feature type="chain" id="PRO_5019394029" evidence="1">
    <location>
        <begin position="29"/>
        <end position="215"/>
    </location>
</feature>
<dbReference type="NCBIfam" id="TIGR02595">
    <property type="entry name" value="PEP_CTERM"/>
    <property type="match status" value="1"/>
</dbReference>
<dbReference type="RefSeq" id="WP_185827025.1">
    <property type="nucleotide sequence ID" value="NZ_RSDW01000001.1"/>
</dbReference>
<feature type="domain" description="Ice-binding protein C-terminal" evidence="2">
    <location>
        <begin position="188"/>
        <end position="210"/>
    </location>
</feature>
<reference evidence="3 4" key="1">
    <citation type="submission" date="2018-12" db="EMBL/GenBank/DDBJ databases">
        <title>Sequencing of bacterial isolates from soil warming experiment in Harvard Forest, Massachusetts, USA.</title>
        <authorList>
            <person name="Deangelis K."/>
        </authorList>
    </citation>
    <scope>NUCLEOTIDE SEQUENCE [LARGE SCALE GENOMIC DNA]</scope>
    <source>
        <strain evidence="3 4">EB153</strain>
    </source>
</reference>
<feature type="signal peptide" evidence="1">
    <location>
        <begin position="1"/>
        <end position="28"/>
    </location>
</feature>
<dbReference type="EMBL" id="RSDW01000001">
    <property type="protein sequence ID" value="RSL15738.1"/>
    <property type="molecule type" value="Genomic_DNA"/>
</dbReference>
<sequence>MKAARSCLGIAAVAVLIGLFTAPAKAHADTYQIYLLVGANNSNTFLTAPIGITDSGTVVVSVDPVNCNGTPGHCYDHFDSGVLVSQSPTNPGLAYDNGTPCTPNASFNGSFSASVCNNGREVYGTAINSAQYPLSIFTGPDPAADFFANGLLATVDLNSSGDFLYWVNAAGSSSGEIYEAVDLTTSEVPEPSSIVLLGIGLFAAAGTMRRRLFHL</sequence>
<evidence type="ECO:0000313" key="4">
    <source>
        <dbReference type="Proteomes" id="UP000269669"/>
    </source>
</evidence>
<name>A0A428MFS4_9BACT</name>
<dbReference type="AlphaFoldDB" id="A0A428MFS4"/>
<evidence type="ECO:0000256" key="1">
    <source>
        <dbReference type="SAM" id="SignalP"/>
    </source>
</evidence>
<proteinExistence type="predicted"/>
<organism evidence="3 4">
    <name type="scientific">Edaphobacter aggregans</name>
    <dbReference type="NCBI Taxonomy" id="570835"/>
    <lineage>
        <taxon>Bacteria</taxon>
        <taxon>Pseudomonadati</taxon>
        <taxon>Acidobacteriota</taxon>
        <taxon>Terriglobia</taxon>
        <taxon>Terriglobales</taxon>
        <taxon>Acidobacteriaceae</taxon>
        <taxon>Edaphobacter</taxon>
    </lineage>
</organism>
<accession>A0A428MFS4</accession>
<evidence type="ECO:0000313" key="3">
    <source>
        <dbReference type="EMBL" id="RSL15738.1"/>
    </source>
</evidence>